<dbReference type="Proteomes" id="UP000299367">
    <property type="component" value="Unassembled WGS sequence"/>
</dbReference>
<accession>A0A480AFR0</accession>
<dbReference type="AlphaFoldDB" id="A0A480AFR0"/>
<evidence type="ECO:0000313" key="1">
    <source>
        <dbReference type="EMBL" id="GCL43619.1"/>
    </source>
</evidence>
<gene>
    <name evidence="1" type="ORF">NIES80_33360</name>
</gene>
<reference evidence="2" key="1">
    <citation type="submission" date="2019-02" db="EMBL/GenBank/DDBJ databases">
        <title>Draft genome sequence of Dolichospermum planctonicum NIES-80.</title>
        <authorList>
            <person name="Yamaguchi H."/>
            <person name="Suzuki S."/>
            <person name="Kawachi M."/>
        </authorList>
    </citation>
    <scope>NUCLEOTIDE SEQUENCE [LARGE SCALE GENOMIC DNA]</scope>
    <source>
        <strain evidence="2">NIES-80</strain>
    </source>
</reference>
<comment type="caution">
    <text evidence="1">The sequence shown here is derived from an EMBL/GenBank/DDBJ whole genome shotgun (WGS) entry which is preliminary data.</text>
</comment>
<sequence length="83" mass="9851">MFTEEYIKDIHFQTEEQNQRDIAKEQKAKGDAIYWAIYNLDRKNPNNQTDFEHLAPEQLVNDILEKDRRVAGIMSEIKAILEQ</sequence>
<evidence type="ECO:0000313" key="2">
    <source>
        <dbReference type="Proteomes" id="UP000299367"/>
    </source>
</evidence>
<organism evidence="1 2">
    <name type="scientific">Dolichospermum planctonicum</name>
    <dbReference type="NCBI Taxonomy" id="136072"/>
    <lineage>
        <taxon>Bacteria</taxon>
        <taxon>Bacillati</taxon>
        <taxon>Cyanobacteriota</taxon>
        <taxon>Cyanophyceae</taxon>
        <taxon>Nostocales</taxon>
        <taxon>Aphanizomenonaceae</taxon>
        <taxon>Dolichospermum</taxon>
    </lineage>
</organism>
<proteinExistence type="predicted"/>
<dbReference type="EMBL" id="BJCF01000046">
    <property type="protein sequence ID" value="GCL43619.1"/>
    <property type="molecule type" value="Genomic_DNA"/>
</dbReference>
<name>A0A480AFR0_9CYAN</name>
<protein>
    <submittedName>
        <fullName evidence="1">Uncharacterized protein</fullName>
    </submittedName>
</protein>